<dbReference type="RefSeq" id="WP_123931707.1">
    <property type="nucleotide sequence ID" value="NZ_JBPSDP010000011.1"/>
</dbReference>
<keyword evidence="3" id="KW-1185">Reference proteome</keyword>
<feature type="domain" description="Peptidase C39-like" evidence="1">
    <location>
        <begin position="13"/>
        <end position="153"/>
    </location>
</feature>
<gene>
    <name evidence="2" type="ORF">EF294_15805</name>
</gene>
<proteinExistence type="predicted"/>
<evidence type="ECO:0000259" key="1">
    <source>
        <dbReference type="Pfam" id="PF13529"/>
    </source>
</evidence>
<evidence type="ECO:0000313" key="2">
    <source>
        <dbReference type="EMBL" id="RPA58620.1"/>
    </source>
</evidence>
<accession>A0A3N4GIZ8</accession>
<protein>
    <recommendedName>
        <fullName evidence="1">Peptidase C39-like domain-containing protein</fullName>
    </recommendedName>
</protein>
<dbReference type="EMBL" id="RKMH01000011">
    <property type="protein sequence ID" value="RPA58620.1"/>
    <property type="molecule type" value="Genomic_DNA"/>
</dbReference>
<dbReference type="SUPFAM" id="SSF54001">
    <property type="entry name" value="Cysteine proteinases"/>
    <property type="match status" value="1"/>
</dbReference>
<sequence length="234" mass="25253">MTVRTLPVNAGIVTQETGYNCGPATTQNAIWAKTQRVVPESQLARELGTTVNGTDSIAYLDRALGNHLGIDHLTQWVLNDPPTPAQVNDFWGRLVRSVNAGYAVAMNWIAPPNNYPRGVGGSRSPSYGGGTVYHYTLAAGYDDAHRWVFVADSGFQPKTYWITVEQCMSLIAGKGYTYPNLPTGLKVTDVTGFTSAFMSAIGSDAKDVLAQIAGRWPQLGGRTVAEAVAELMKR</sequence>
<dbReference type="InterPro" id="IPR039564">
    <property type="entry name" value="Peptidase_C39-like"/>
</dbReference>
<dbReference type="OrthoDB" id="1655016at2"/>
<dbReference type="Proteomes" id="UP000267536">
    <property type="component" value="Unassembled WGS sequence"/>
</dbReference>
<dbReference type="Pfam" id="PF13529">
    <property type="entry name" value="Peptidase_C39_2"/>
    <property type="match status" value="1"/>
</dbReference>
<organism evidence="2 3">
    <name type="scientific">Gordonia oryzae</name>
    <dbReference type="NCBI Taxonomy" id="2487349"/>
    <lineage>
        <taxon>Bacteria</taxon>
        <taxon>Bacillati</taxon>
        <taxon>Actinomycetota</taxon>
        <taxon>Actinomycetes</taxon>
        <taxon>Mycobacteriales</taxon>
        <taxon>Gordoniaceae</taxon>
        <taxon>Gordonia</taxon>
    </lineage>
</organism>
<evidence type="ECO:0000313" key="3">
    <source>
        <dbReference type="Proteomes" id="UP000267536"/>
    </source>
</evidence>
<name>A0A3N4GIZ8_9ACTN</name>
<comment type="caution">
    <text evidence="2">The sequence shown here is derived from an EMBL/GenBank/DDBJ whole genome shotgun (WGS) entry which is preliminary data.</text>
</comment>
<dbReference type="AlphaFoldDB" id="A0A3N4GIZ8"/>
<reference evidence="2 3" key="1">
    <citation type="submission" date="2018-11" db="EMBL/GenBank/DDBJ databases">
        <title>Draft genome sequence of Gordonia sp. RS15-1S isolated from rice stems.</title>
        <authorList>
            <person name="Muangham S."/>
        </authorList>
    </citation>
    <scope>NUCLEOTIDE SEQUENCE [LARGE SCALE GENOMIC DNA]</scope>
    <source>
        <strain evidence="2 3">RS15-1S</strain>
    </source>
</reference>
<dbReference type="InterPro" id="IPR038765">
    <property type="entry name" value="Papain-like_cys_pep_sf"/>
</dbReference>